<accession>C9ZVV8</accession>
<proteinExistence type="predicted"/>
<feature type="compositionally biased region" description="Basic residues" evidence="1">
    <location>
        <begin position="7"/>
        <end position="22"/>
    </location>
</feature>
<dbReference type="Proteomes" id="UP000002316">
    <property type="component" value="Chromosome 8"/>
</dbReference>
<dbReference type="AlphaFoldDB" id="C9ZVV8"/>
<protein>
    <submittedName>
        <fullName evidence="2">Uncharacterized protein</fullName>
    </submittedName>
</protein>
<gene>
    <name evidence="2" type="ORF">TbgDal_VIII4870</name>
</gene>
<dbReference type="EMBL" id="FN554971">
    <property type="protein sequence ID" value="CBH13546.1"/>
    <property type="molecule type" value="Genomic_DNA"/>
</dbReference>
<dbReference type="RefSeq" id="XP_011775823.1">
    <property type="nucleotide sequence ID" value="XM_011777521.1"/>
</dbReference>
<reference evidence="3" key="1">
    <citation type="journal article" date="2010" name="PLoS Negl. Trop. Dis.">
        <title>The genome sequence of Trypanosoma brucei gambiense, causative agent of chronic human african trypanosomiasis.</title>
        <authorList>
            <person name="Jackson A.P."/>
            <person name="Sanders M."/>
            <person name="Berry A."/>
            <person name="McQuillan J."/>
            <person name="Aslett M.A."/>
            <person name="Quail M.A."/>
            <person name="Chukualim B."/>
            <person name="Capewell P."/>
            <person name="MacLeod A."/>
            <person name="Melville S.E."/>
            <person name="Gibson W."/>
            <person name="Barry J.D."/>
            <person name="Berriman M."/>
            <person name="Hertz-Fowler C."/>
        </authorList>
    </citation>
    <scope>NUCLEOTIDE SEQUENCE [LARGE SCALE GENOMIC DNA]</scope>
    <source>
        <strain evidence="3">MHOM/CI/86/DAL972</strain>
    </source>
</reference>
<evidence type="ECO:0000313" key="3">
    <source>
        <dbReference type="Proteomes" id="UP000002316"/>
    </source>
</evidence>
<dbReference type="KEGG" id="tbg:TbgDal_VIII4870"/>
<feature type="region of interest" description="Disordered" evidence="1">
    <location>
        <begin position="1"/>
        <end position="67"/>
    </location>
</feature>
<organism evidence="2 3">
    <name type="scientific">Trypanosoma brucei gambiense (strain MHOM/CI/86/DAL972)</name>
    <dbReference type="NCBI Taxonomy" id="679716"/>
    <lineage>
        <taxon>Eukaryota</taxon>
        <taxon>Discoba</taxon>
        <taxon>Euglenozoa</taxon>
        <taxon>Kinetoplastea</taxon>
        <taxon>Metakinetoplastina</taxon>
        <taxon>Trypanosomatida</taxon>
        <taxon>Trypanosomatidae</taxon>
        <taxon>Trypanosoma</taxon>
    </lineage>
</organism>
<sequence length="100" mass="11530">MLLLSRSVRKAAQRGIRRKKLKTKENIGITPGNIISKKQKSKKVERGKGEKNGNENRASCSRVRSRTHQRKYICCLYTVSGVRMHTIFPGSSFQRQNERK</sequence>
<dbReference type="GeneID" id="23863694"/>
<evidence type="ECO:0000313" key="2">
    <source>
        <dbReference type="EMBL" id="CBH13546.1"/>
    </source>
</evidence>
<name>C9ZVV8_TRYB9</name>
<feature type="compositionally biased region" description="Basic and acidic residues" evidence="1">
    <location>
        <begin position="42"/>
        <end position="54"/>
    </location>
</feature>
<evidence type="ECO:0000256" key="1">
    <source>
        <dbReference type="SAM" id="MobiDB-lite"/>
    </source>
</evidence>